<comment type="similarity">
    <text evidence="1">Belongs to the UPF0337 (CsbD) family.</text>
</comment>
<dbReference type="RefSeq" id="WP_345634932.1">
    <property type="nucleotide sequence ID" value="NZ_BAABJQ010000021.1"/>
</dbReference>
<name>A0ABP9SEZ6_9ACTN</name>
<evidence type="ECO:0000313" key="5">
    <source>
        <dbReference type="Proteomes" id="UP001501570"/>
    </source>
</evidence>
<keyword evidence="5" id="KW-1185">Reference proteome</keyword>
<organism evidence="4 5">
    <name type="scientific">Rugosimonospora acidiphila</name>
    <dbReference type="NCBI Taxonomy" id="556531"/>
    <lineage>
        <taxon>Bacteria</taxon>
        <taxon>Bacillati</taxon>
        <taxon>Actinomycetota</taxon>
        <taxon>Actinomycetes</taxon>
        <taxon>Micromonosporales</taxon>
        <taxon>Micromonosporaceae</taxon>
        <taxon>Rugosimonospora</taxon>
    </lineage>
</organism>
<feature type="region of interest" description="Disordered" evidence="2">
    <location>
        <begin position="18"/>
        <end position="61"/>
    </location>
</feature>
<evidence type="ECO:0000259" key="3">
    <source>
        <dbReference type="Pfam" id="PF05532"/>
    </source>
</evidence>
<accession>A0ABP9SEZ6</accession>
<reference evidence="5" key="1">
    <citation type="journal article" date="2019" name="Int. J. Syst. Evol. Microbiol.">
        <title>The Global Catalogue of Microorganisms (GCM) 10K type strain sequencing project: providing services to taxonomists for standard genome sequencing and annotation.</title>
        <authorList>
            <consortium name="The Broad Institute Genomics Platform"/>
            <consortium name="The Broad Institute Genome Sequencing Center for Infectious Disease"/>
            <person name="Wu L."/>
            <person name="Ma J."/>
        </authorList>
    </citation>
    <scope>NUCLEOTIDE SEQUENCE [LARGE SCALE GENOMIC DNA]</scope>
    <source>
        <strain evidence="5">JCM 18304</strain>
    </source>
</reference>
<dbReference type="InterPro" id="IPR036629">
    <property type="entry name" value="YjbJ_sf"/>
</dbReference>
<dbReference type="InterPro" id="IPR008462">
    <property type="entry name" value="CsbD"/>
</dbReference>
<comment type="caution">
    <text evidence="4">The sequence shown here is derived from an EMBL/GenBank/DDBJ whole genome shotgun (WGS) entry which is preliminary data.</text>
</comment>
<gene>
    <name evidence="4" type="ORF">GCM10023322_58050</name>
</gene>
<proteinExistence type="inferred from homology"/>
<dbReference type="Gene3D" id="1.10.1470.10">
    <property type="entry name" value="YjbJ"/>
    <property type="match status" value="1"/>
</dbReference>
<evidence type="ECO:0000256" key="1">
    <source>
        <dbReference type="ARBA" id="ARBA00009129"/>
    </source>
</evidence>
<dbReference type="Pfam" id="PF05532">
    <property type="entry name" value="CsbD"/>
    <property type="match status" value="1"/>
</dbReference>
<evidence type="ECO:0000256" key="2">
    <source>
        <dbReference type="SAM" id="MobiDB-lite"/>
    </source>
</evidence>
<feature type="compositionally biased region" description="Basic and acidic residues" evidence="2">
    <location>
        <begin position="18"/>
        <end position="28"/>
    </location>
</feature>
<feature type="compositionally biased region" description="Basic and acidic residues" evidence="2">
    <location>
        <begin position="46"/>
        <end position="61"/>
    </location>
</feature>
<dbReference type="EMBL" id="BAABJQ010000021">
    <property type="protein sequence ID" value="GAA5194223.1"/>
    <property type="molecule type" value="Genomic_DNA"/>
</dbReference>
<dbReference type="SUPFAM" id="SSF69047">
    <property type="entry name" value="Hypothetical protein YjbJ"/>
    <property type="match status" value="1"/>
</dbReference>
<evidence type="ECO:0000313" key="4">
    <source>
        <dbReference type="EMBL" id="GAA5194223.1"/>
    </source>
</evidence>
<sequence length="61" mass="6750">MGHDDKVRNEAEQLKGKVKEWIGDKTDNESLQAEGMRDQASGRVKQAGEHLKDAADDVTGR</sequence>
<feature type="domain" description="CsbD-like" evidence="3">
    <location>
        <begin position="5"/>
        <end position="57"/>
    </location>
</feature>
<protein>
    <recommendedName>
        <fullName evidence="3">CsbD-like domain-containing protein</fullName>
    </recommendedName>
</protein>
<dbReference type="Proteomes" id="UP001501570">
    <property type="component" value="Unassembled WGS sequence"/>
</dbReference>